<dbReference type="Proteomes" id="UP000244180">
    <property type="component" value="Unassembled WGS sequence"/>
</dbReference>
<dbReference type="InterPro" id="IPR001845">
    <property type="entry name" value="HTH_ArsR_DNA-bd_dom"/>
</dbReference>
<proteinExistence type="predicted"/>
<dbReference type="SMART" id="SM00418">
    <property type="entry name" value="HTH_ARSR"/>
    <property type="match status" value="1"/>
</dbReference>
<comment type="caution">
    <text evidence="5">The sequence shown here is derived from an EMBL/GenBank/DDBJ whole genome shotgun (WGS) entry which is preliminary data.</text>
</comment>
<dbReference type="SUPFAM" id="SSF46785">
    <property type="entry name" value="Winged helix' DNA-binding domain"/>
    <property type="match status" value="1"/>
</dbReference>
<dbReference type="CDD" id="cd00090">
    <property type="entry name" value="HTH_ARSR"/>
    <property type="match status" value="1"/>
</dbReference>
<evidence type="ECO:0000256" key="2">
    <source>
        <dbReference type="ARBA" id="ARBA00023125"/>
    </source>
</evidence>
<accession>A0A132N6L2</accession>
<evidence type="ECO:0000313" key="5">
    <source>
        <dbReference type="EMBL" id="PTQ54286.1"/>
    </source>
</evidence>
<keyword evidence="1" id="KW-0805">Transcription regulation</keyword>
<dbReference type="InterPro" id="IPR011991">
    <property type="entry name" value="ArsR-like_HTH"/>
</dbReference>
<keyword evidence="3" id="KW-0804">Transcription</keyword>
<dbReference type="Pfam" id="PF01022">
    <property type="entry name" value="HTH_5"/>
    <property type="match status" value="1"/>
</dbReference>
<evidence type="ECO:0000256" key="1">
    <source>
        <dbReference type="ARBA" id="ARBA00023015"/>
    </source>
</evidence>
<evidence type="ECO:0000256" key="3">
    <source>
        <dbReference type="ARBA" id="ARBA00023163"/>
    </source>
</evidence>
<dbReference type="NCBIfam" id="NF033788">
    <property type="entry name" value="HTH_metalloreg"/>
    <property type="match status" value="1"/>
</dbReference>
<dbReference type="Gene3D" id="1.10.10.10">
    <property type="entry name" value="Winged helix-like DNA-binding domain superfamily/Winged helix DNA-binding domain"/>
    <property type="match status" value="1"/>
</dbReference>
<dbReference type="AlphaFoldDB" id="A0A132N6L2"/>
<feature type="domain" description="HTH arsR-type" evidence="4">
    <location>
        <begin position="15"/>
        <end position="112"/>
    </location>
</feature>
<dbReference type="PANTHER" id="PTHR33154">
    <property type="entry name" value="TRANSCRIPTIONAL REGULATOR, ARSR FAMILY"/>
    <property type="match status" value="1"/>
</dbReference>
<dbReference type="InterPro" id="IPR036390">
    <property type="entry name" value="WH_DNA-bd_sf"/>
</dbReference>
<dbReference type="OrthoDB" id="9798835at2"/>
<dbReference type="InterPro" id="IPR036388">
    <property type="entry name" value="WH-like_DNA-bd_sf"/>
</dbReference>
<evidence type="ECO:0000259" key="4">
    <source>
        <dbReference type="PROSITE" id="PS50987"/>
    </source>
</evidence>
<dbReference type="PROSITE" id="PS50987">
    <property type="entry name" value="HTH_ARSR_2"/>
    <property type="match status" value="1"/>
</dbReference>
<keyword evidence="2" id="KW-0238">DNA-binding</keyword>
<dbReference type="GO" id="GO:0003677">
    <property type="term" value="F:DNA binding"/>
    <property type="evidence" value="ECO:0007669"/>
    <property type="project" value="UniProtKB-KW"/>
</dbReference>
<dbReference type="RefSeq" id="WP_066202772.1">
    <property type="nucleotide sequence ID" value="NZ_CBCSAS010000002.1"/>
</dbReference>
<dbReference type="PRINTS" id="PR00778">
    <property type="entry name" value="HTHARSR"/>
</dbReference>
<name>A0A132N6L2_HYDSH</name>
<gene>
    <name evidence="5" type="ORF">HSCHL_0565</name>
</gene>
<protein>
    <submittedName>
        <fullName evidence="5">Putative regulatory protein, ArsR family</fullName>
    </submittedName>
</protein>
<dbReference type="EMBL" id="PEBV01000005">
    <property type="protein sequence ID" value="PTQ54286.1"/>
    <property type="molecule type" value="Genomic_DNA"/>
</dbReference>
<dbReference type="GO" id="GO:0003700">
    <property type="term" value="F:DNA-binding transcription factor activity"/>
    <property type="evidence" value="ECO:0007669"/>
    <property type="project" value="InterPro"/>
</dbReference>
<evidence type="ECO:0000313" key="6">
    <source>
        <dbReference type="Proteomes" id="UP000244180"/>
    </source>
</evidence>
<dbReference type="InterPro" id="IPR051081">
    <property type="entry name" value="HTH_MetalResp_TranReg"/>
</dbReference>
<sequence length="122" mass="13161">MKQRWSGSGSEAKGLETGAVGPEAEAVAVFKALGHEARYRILQLLLERRQFCGDLVAELGLAQSTVSHHLKILREAGLVVTEERGPWVCYEVDVRRLRAVLAGLLFQLDGAAPPAAGAPDEN</sequence>
<organism evidence="5 6">
    <name type="scientific">Hydrogenibacillus schlegelii</name>
    <name type="common">Bacillus schlegelii</name>
    <dbReference type="NCBI Taxonomy" id="1484"/>
    <lineage>
        <taxon>Bacteria</taxon>
        <taxon>Bacillati</taxon>
        <taxon>Bacillota</taxon>
        <taxon>Bacilli</taxon>
        <taxon>Bacillales</taxon>
        <taxon>Bacillales Family X. Incertae Sedis</taxon>
        <taxon>Hydrogenibacillus</taxon>
    </lineage>
</organism>
<dbReference type="PANTHER" id="PTHR33154:SF15">
    <property type="entry name" value="REGULATORY PROTEIN ARSR"/>
    <property type="match status" value="1"/>
</dbReference>
<reference evidence="5 6" key="1">
    <citation type="submission" date="2017-08" db="EMBL/GenBank/DDBJ databases">
        <title>Burning lignite coal seam in the remote Altai Mountains harbors a hydrogen-driven thermophilic microbial community.</title>
        <authorList>
            <person name="Kadnikov V.V."/>
            <person name="Mardanov A.V."/>
            <person name="Ivasenko D."/>
            <person name="Beletsky A.V."/>
            <person name="Karnachuk O.V."/>
            <person name="Ravin N.V."/>
        </authorList>
    </citation>
    <scope>NUCLEOTIDE SEQUENCE [LARGE SCALE GENOMIC DNA]</scope>
    <source>
        <strain evidence="5">AL33</strain>
    </source>
</reference>